<dbReference type="AlphaFoldDB" id="A0A6M3JA19"/>
<feature type="domain" description="Acb2/Tad1 hairpin" evidence="2">
    <location>
        <begin position="8"/>
        <end position="70"/>
    </location>
</feature>
<keyword evidence="1" id="KW-0547">Nucleotide-binding</keyword>
<dbReference type="EMBL" id="MT141549">
    <property type="protein sequence ID" value="QJA66095.1"/>
    <property type="molecule type" value="Genomic_DNA"/>
</dbReference>
<dbReference type="Pfam" id="PF24729">
    <property type="entry name" value="Acb2_Tad1_hairpin"/>
    <property type="match status" value="1"/>
</dbReference>
<organism evidence="3">
    <name type="scientific">viral metagenome</name>
    <dbReference type="NCBI Taxonomy" id="1070528"/>
    <lineage>
        <taxon>unclassified sequences</taxon>
        <taxon>metagenomes</taxon>
        <taxon>organismal metagenomes</taxon>
    </lineage>
</organism>
<protein>
    <recommendedName>
        <fullName evidence="2">Acb2/Tad1 hairpin domain-containing protein</fullName>
    </recommendedName>
</protein>
<dbReference type="InterPro" id="IPR056098">
    <property type="entry name" value="Acb2/Tad1_hairpin"/>
</dbReference>
<evidence type="ECO:0000259" key="2">
    <source>
        <dbReference type="Pfam" id="PF24729"/>
    </source>
</evidence>
<sequence>MTPMERDEINRRFRYHKNHSEQDVSRMETIRAALKTAAMTVYELTPECREQALAITKLEEACFFAIAAIARPPATLET</sequence>
<reference evidence="3" key="1">
    <citation type="submission" date="2020-03" db="EMBL/GenBank/DDBJ databases">
        <title>The deep terrestrial virosphere.</title>
        <authorList>
            <person name="Holmfeldt K."/>
            <person name="Nilsson E."/>
            <person name="Simone D."/>
            <person name="Lopez-Fernandez M."/>
            <person name="Wu X."/>
            <person name="de Brujin I."/>
            <person name="Lundin D."/>
            <person name="Andersson A."/>
            <person name="Bertilsson S."/>
            <person name="Dopson M."/>
        </authorList>
    </citation>
    <scope>NUCLEOTIDE SEQUENCE</scope>
    <source>
        <strain evidence="3">MM415B00361</strain>
    </source>
</reference>
<accession>A0A6M3JA19</accession>
<proteinExistence type="predicted"/>
<name>A0A6M3JA19_9ZZZZ</name>
<gene>
    <name evidence="3" type="ORF">MM415B00361_0015</name>
</gene>
<evidence type="ECO:0000256" key="1">
    <source>
        <dbReference type="ARBA" id="ARBA00022741"/>
    </source>
</evidence>
<dbReference type="GO" id="GO:0000166">
    <property type="term" value="F:nucleotide binding"/>
    <property type="evidence" value="ECO:0007669"/>
    <property type="project" value="UniProtKB-KW"/>
</dbReference>
<evidence type="ECO:0000313" key="3">
    <source>
        <dbReference type="EMBL" id="QJA66095.1"/>
    </source>
</evidence>